<dbReference type="Gene3D" id="1.10.1200.10">
    <property type="entry name" value="ACP-like"/>
    <property type="match status" value="2"/>
</dbReference>
<evidence type="ECO:0000256" key="3">
    <source>
        <dbReference type="ARBA" id="ARBA00022553"/>
    </source>
</evidence>
<keyword evidence="3" id="KW-0597">Phosphoprotein</keyword>
<feature type="domain" description="Carrier" evidence="7">
    <location>
        <begin position="154"/>
        <end position="234"/>
    </location>
</feature>
<evidence type="ECO:0000313" key="8">
    <source>
        <dbReference type="EMBL" id="MFB5265360.1"/>
    </source>
</evidence>
<comment type="caution">
    <text evidence="8">The sequence shown here is derived from an EMBL/GenBank/DDBJ whole genome shotgun (WGS) entry which is preliminary data.</text>
</comment>
<evidence type="ECO:0000256" key="2">
    <source>
        <dbReference type="ARBA" id="ARBA00022516"/>
    </source>
</evidence>
<name>A0ABV5AN22_9BACL</name>
<dbReference type="InterPro" id="IPR036736">
    <property type="entry name" value="ACP-like_sf"/>
</dbReference>
<keyword evidence="1" id="KW-0596">Phosphopantetheine</keyword>
<dbReference type="SUPFAM" id="SSF47336">
    <property type="entry name" value="ACP-like"/>
    <property type="match status" value="2"/>
</dbReference>
<keyword evidence="6" id="KW-0275">Fatty acid biosynthesis</keyword>
<organism evidence="8 9">
    <name type="scientific">Paenibacillus enshidis</name>
    <dbReference type="NCBI Taxonomy" id="1458439"/>
    <lineage>
        <taxon>Bacteria</taxon>
        <taxon>Bacillati</taxon>
        <taxon>Bacillota</taxon>
        <taxon>Bacilli</taxon>
        <taxon>Bacillales</taxon>
        <taxon>Paenibacillaceae</taxon>
        <taxon>Paenibacillus</taxon>
    </lineage>
</organism>
<dbReference type="InterPro" id="IPR009081">
    <property type="entry name" value="PP-bd_ACP"/>
</dbReference>
<evidence type="ECO:0000256" key="6">
    <source>
        <dbReference type="ARBA" id="ARBA00023160"/>
    </source>
</evidence>
<dbReference type="Proteomes" id="UP001580346">
    <property type="component" value="Unassembled WGS sequence"/>
</dbReference>
<gene>
    <name evidence="8" type="ORF">ACE41H_00965</name>
</gene>
<dbReference type="InterPro" id="IPR003231">
    <property type="entry name" value="ACP"/>
</dbReference>
<keyword evidence="9" id="KW-1185">Reference proteome</keyword>
<dbReference type="PROSITE" id="PS50075">
    <property type="entry name" value="CARRIER"/>
    <property type="match status" value="2"/>
</dbReference>
<evidence type="ECO:0000256" key="4">
    <source>
        <dbReference type="ARBA" id="ARBA00022832"/>
    </source>
</evidence>
<dbReference type="RefSeq" id="WP_375352640.1">
    <property type="nucleotide sequence ID" value="NZ_JBHHMI010000001.1"/>
</dbReference>
<keyword evidence="5" id="KW-0443">Lipid metabolism</keyword>
<feature type="domain" description="Carrier" evidence="7">
    <location>
        <begin position="257"/>
        <end position="337"/>
    </location>
</feature>
<evidence type="ECO:0000259" key="7">
    <source>
        <dbReference type="PROSITE" id="PS50075"/>
    </source>
</evidence>
<sequence length="341" mass="37442">MTNPSGNHMSAQVNSDFTALLHTFEELQKQTAEAHTAHQQFMAAGHAAFLRAAEATFTNLSRLISGELSASYQHSAVGEAVIDEQPLQSPKIIEFPQPNVLNELDRVHHIAPAPELEQVAAVQPVMQPTEQPATYSEVVPSSLQSDESVISKLPSQIDLQQLLFQIVADKTGYPLEMLEFDMDLEAGLGIDSIKRVEILSALQEQLPSSINLNPTEMTTLHTLGEIVDYLRKNNPNASTESLILDSDMKDSASITSSTKLDAAQLLIDIVSDKTGYPIEMIDPSMELESELGIDSIKRVEILSALQDQLPKDIKINANELAVRRTLGEIADYVERSSEKKS</sequence>
<protein>
    <submittedName>
        <fullName evidence="8">Phosphopantetheine-binding protein</fullName>
    </submittedName>
</protein>
<keyword evidence="4" id="KW-0276">Fatty acid metabolism</keyword>
<proteinExistence type="predicted"/>
<evidence type="ECO:0000256" key="5">
    <source>
        <dbReference type="ARBA" id="ARBA00023098"/>
    </source>
</evidence>
<dbReference type="PANTHER" id="PTHR20863:SF76">
    <property type="entry name" value="CARRIER DOMAIN-CONTAINING PROTEIN"/>
    <property type="match status" value="1"/>
</dbReference>
<accession>A0ABV5AN22</accession>
<dbReference type="EMBL" id="JBHHMI010000001">
    <property type="protein sequence ID" value="MFB5265360.1"/>
    <property type="molecule type" value="Genomic_DNA"/>
</dbReference>
<dbReference type="Pfam" id="PF00550">
    <property type="entry name" value="PP-binding"/>
    <property type="match status" value="2"/>
</dbReference>
<evidence type="ECO:0000313" key="9">
    <source>
        <dbReference type="Proteomes" id="UP001580346"/>
    </source>
</evidence>
<keyword evidence="2" id="KW-0444">Lipid biosynthesis</keyword>
<evidence type="ECO:0000256" key="1">
    <source>
        <dbReference type="ARBA" id="ARBA00022450"/>
    </source>
</evidence>
<dbReference type="PANTHER" id="PTHR20863">
    <property type="entry name" value="ACYL CARRIER PROTEIN"/>
    <property type="match status" value="1"/>
</dbReference>
<reference evidence="8 9" key="1">
    <citation type="submission" date="2024-09" db="EMBL/GenBank/DDBJ databases">
        <title>Paenibacillus zeirhizospherea sp. nov., isolated from surface of the maize (Zea mays) roots in a horticulture field, Hungary.</title>
        <authorList>
            <person name="Marton D."/>
            <person name="Farkas M."/>
            <person name="Bedics A."/>
            <person name="Toth E."/>
            <person name="Tancsics A."/>
            <person name="Boka K."/>
            <person name="Maroti G."/>
            <person name="Kriszt B."/>
            <person name="Cserhati M."/>
        </authorList>
    </citation>
    <scope>NUCLEOTIDE SEQUENCE [LARGE SCALE GENOMIC DNA]</scope>
    <source>
        <strain evidence="8 9">KCTC 33519</strain>
    </source>
</reference>